<keyword evidence="1" id="KW-1133">Transmembrane helix</keyword>
<protein>
    <recommendedName>
        <fullName evidence="4">Toxin CptA</fullName>
    </recommendedName>
</protein>
<evidence type="ECO:0000313" key="3">
    <source>
        <dbReference type="Proteomes" id="UP001620408"/>
    </source>
</evidence>
<evidence type="ECO:0000256" key="1">
    <source>
        <dbReference type="SAM" id="Phobius"/>
    </source>
</evidence>
<keyword evidence="1" id="KW-0472">Membrane</keyword>
<evidence type="ECO:0008006" key="4">
    <source>
        <dbReference type="Google" id="ProtNLM"/>
    </source>
</evidence>
<gene>
    <name evidence="2" type="ORF">ISS97_18720</name>
</gene>
<accession>A0ABW8KCY7</accession>
<organism evidence="2 3">
    <name type="scientific">Dyella koreensis</name>
    <dbReference type="NCBI Taxonomy" id="311235"/>
    <lineage>
        <taxon>Bacteria</taxon>
        <taxon>Pseudomonadati</taxon>
        <taxon>Pseudomonadota</taxon>
        <taxon>Gammaproteobacteria</taxon>
        <taxon>Lysobacterales</taxon>
        <taxon>Rhodanobacteraceae</taxon>
        <taxon>Dyella</taxon>
    </lineage>
</organism>
<proteinExistence type="predicted"/>
<evidence type="ECO:0000313" key="2">
    <source>
        <dbReference type="EMBL" id="MFK2919309.1"/>
    </source>
</evidence>
<name>A0ABW8KCY7_9GAMM</name>
<dbReference type="EMBL" id="JADIKD010000012">
    <property type="protein sequence ID" value="MFK2919309.1"/>
    <property type="molecule type" value="Genomic_DNA"/>
</dbReference>
<dbReference type="Pfam" id="PF07254">
    <property type="entry name" value="Cpta_toxin"/>
    <property type="match status" value="1"/>
</dbReference>
<dbReference type="InterPro" id="IPR009883">
    <property type="entry name" value="YgfX"/>
</dbReference>
<dbReference type="Proteomes" id="UP001620408">
    <property type="component" value="Unassembled WGS sequence"/>
</dbReference>
<feature type="transmembrane region" description="Helical" evidence="1">
    <location>
        <begin position="21"/>
        <end position="54"/>
    </location>
</feature>
<sequence length="145" mass="15688">MTSAPAIGFEYRPSRLFGRCLMAMAGLAGLAVILAGVAFGLKVLLLAGIGIALFHAIAAQGRQPVRAAGWAADGNWGLRLHQGQDMVAVLHSFRILGVFLLLRLRSAEGRETVLLLAPDNSDADLRRRLRMRLATVKPDEAMPRF</sequence>
<keyword evidence="1" id="KW-0812">Transmembrane</keyword>
<comment type="caution">
    <text evidence="2">The sequence shown here is derived from an EMBL/GenBank/DDBJ whole genome shotgun (WGS) entry which is preliminary data.</text>
</comment>
<reference evidence="2 3" key="1">
    <citation type="submission" date="2020-10" db="EMBL/GenBank/DDBJ databases">
        <title>Phylogeny of dyella-like bacteria.</title>
        <authorList>
            <person name="Fu J."/>
        </authorList>
    </citation>
    <scope>NUCLEOTIDE SEQUENCE [LARGE SCALE GENOMIC DNA]</scope>
    <source>
        <strain evidence="2 3">BB4</strain>
    </source>
</reference>
<dbReference type="RefSeq" id="WP_379984649.1">
    <property type="nucleotide sequence ID" value="NZ_JADIKD010000012.1"/>
</dbReference>
<keyword evidence="3" id="KW-1185">Reference proteome</keyword>